<dbReference type="InParanoid" id="A0A0V0R4V3"/>
<name>A0A0V0R4V3_PSEPJ</name>
<dbReference type="Proteomes" id="UP000054937">
    <property type="component" value="Unassembled WGS sequence"/>
</dbReference>
<dbReference type="SUPFAM" id="SSF53474">
    <property type="entry name" value="alpha/beta-Hydrolases"/>
    <property type="match status" value="1"/>
</dbReference>
<protein>
    <recommendedName>
        <fullName evidence="3">Pectinacetylesterase family protein</fullName>
    </recommendedName>
</protein>
<dbReference type="AlphaFoldDB" id="A0A0V0R4V3"/>
<dbReference type="InterPro" id="IPR004963">
    <property type="entry name" value="PAE/NOTUM"/>
</dbReference>
<dbReference type="InterPro" id="IPR029058">
    <property type="entry name" value="AB_hydrolase_fold"/>
</dbReference>
<sequence>MIYFTGGGFAHELSQKRVYEKLKRRLKDRNGSNKYYNSTLVIEGIMSDDKEKNPYFYDYTVIFVNYCDGTAFTGHLDEPIIYKEKQLWVRGQDNMLATLDYIKKYYKLKNADQVVVGGTSSGAVVVYNWIDYISNYVKKLNPKTQVVALADAGLFFNYKKFGTDFYEFIERQKNLYLSTRDLNEKQPFQNKKCLQKYKEEPWKCTITQYLFEFIETPILVINSSFDAWMINDILGIRCIKQHHIHDYTGCNDEEIAYIEQFHKDYIEEIIKIKNKSKNANIIILPCINHDSLNNPVYYFAGPETISPVITLAHLTGQFVEQERLEIDGLDIAHWQDSANCELVRQQVWNDFDRIQFSDEYKDGEINQLNF</sequence>
<dbReference type="PANTHER" id="PTHR21562:SF67">
    <property type="entry name" value="PECTIN ACETYLESTERASE"/>
    <property type="match status" value="1"/>
</dbReference>
<accession>A0A0V0R4V3</accession>
<evidence type="ECO:0000313" key="1">
    <source>
        <dbReference type="EMBL" id="KRX09522.1"/>
    </source>
</evidence>
<evidence type="ECO:0008006" key="3">
    <source>
        <dbReference type="Google" id="ProtNLM"/>
    </source>
</evidence>
<dbReference type="OMA" id="NAFRKEM"/>
<dbReference type="OrthoDB" id="2015280at2759"/>
<comment type="caution">
    <text evidence="1">The sequence shown here is derived from an EMBL/GenBank/DDBJ whole genome shotgun (WGS) entry which is preliminary data.</text>
</comment>
<proteinExistence type="predicted"/>
<dbReference type="EMBL" id="LDAU01000048">
    <property type="protein sequence ID" value="KRX09522.1"/>
    <property type="molecule type" value="Genomic_DNA"/>
</dbReference>
<organism evidence="1 2">
    <name type="scientific">Pseudocohnilembus persalinus</name>
    <name type="common">Ciliate</name>
    <dbReference type="NCBI Taxonomy" id="266149"/>
    <lineage>
        <taxon>Eukaryota</taxon>
        <taxon>Sar</taxon>
        <taxon>Alveolata</taxon>
        <taxon>Ciliophora</taxon>
        <taxon>Intramacronucleata</taxon>
        <taxon>Oligohymenophorea</taxon>
        <taxon>Scuticociliatia</taxon>
        <taxon>Philasterida</taxon>
        <taxon>Pseudocohnilembidae</taxon>
        <taxon>Pseudocohnilembus</taxon>
    </lineage>
</organism>
<dbReference type="PANTHER" id="PTHR21562">
    <property type="entry name" value="NOTUM-RELATED"/>
    <property type="match status" value="1"/>
</dbReference>
<evidence type="ECO:0000313" key="2">
    <source>
        <dbReference type="Proteomes" id="UP000054937"/>
    </source>
</evidence>
<dbReference type="GO" id="GO:0016787">
    <property type="term" value="F:hydrolase activity"/>
    <property type="evidence" value="ECO:0007669"/>
    <property type="project" value="InterPro"/>
</dbReference>
<gene>
    <name evidence="1" type="ORF">PPERSA_12265</name>
</gene>
<keyword evidence="2" id="KW-1185">Reference proteome</keyword>
<reference evidence="1 2" key="1">
    <citation type="journal article" date="2015" name="Sci. Rep.">
        <title>Genome of the facultative scuticociliatosis pathogen Pseudocohnilembus persalinus provides insight into its virulence through horizontal gene transfer.</title>
        <authorList>
            <person name="Xiong J."/>
            <person name="Wang G."/>
            <person name="Cheng J."/>
            <person name="Tian M."/>
            <person name="Pan X."/>
            <person name="Warren A."/>
            <person name="Jiang C."/>
            <person name="Yuan D."/>
            <person name="Miao W."/>
        </authorList>
    </citation>
    <scope>NUCLEOTIDE SEQUENCE [LARGE SCALE GENOMIC DNA]</scope>
    <source>
        <strain evidence="1">36N120E</strain>
    </source>
</reference>
<dbReference type="Pfam" id="PF03283">
    <property type="entry name" value="PAE"/>
    <property type="match status" value="1"/>
</dbReference>